<dbReference type="RefSeq" id="XP_034292167.1">
    <property type="nucleotide sequence ID" value="XM_034436276.1"/>
</dbReference>
<reference evidence="5" key="1">
    <citation type="submission" date="2025-08" db="UniProtKB">
        <authorList>
            <consortium name="RefSeq"/>
        </authorList>
    </citation>
    <scope>IDENTIFICATION</scope>
    <source>
        <tissue evidence="5">Blood</tissue>
    </source>
</reference>
<dbReference type="AlphaFoldDB" id="A0A6P9D8Y2"/>
<dbReference type="InParanoid" id="A0A6P9D8Y2"/>
<keyword evidence="4" id="KW-1185">Reference proteome</keyword>
<evidence type="ECO:0000313" key="5">
    <source>
        <dbReference type="RefSeq" id="XP_034292167.1"/>
    </source>
</evidence>
<dbReference type="OMA" id="RINRCTD"/>
<organism evidence="4 5">
    <name type="scientific">Pantherophis guttatus</name>
    <name type="common">Corn snake</name>
    <name type="synonym">Elaphe guttata</name>
    <dbReference type="NCBI Taxonomy" id="94885"/>
    <lineage>
        <taxon>Eukaryota</taxon>
        <taxon>Metazoa</taxon>
        <taxon>Chordata</taxon>
        <taxon>Craniata</taxon>
        <taxon>Vertebrata</taxon>
        <taxon>Euteleostomi</taxon>
        <taxon>Lepidosauria</taxon>
        <taxon>Squamata</taxon>
        <taxon>Bifurcata</taxon>
        <taxon>Unidentata</taxon>
        <taxon>Episquamata</taxon>
        <taxon>Toxicofera</taxon>
        <taxon>Serpentes</taxon>
        <taxon>Colubroidea</taxon>
        <taxon>Colubridae</taxon>
        <taxon>Colubrinae</taxon>
        <taxon>Pantherophis</taxon>
    </lineage>
</organism>
<keyword evidence="2" id="KW-0812">Transmembrane</keyword>
<feature type="transmembrane region" description="Helical" evidence="2">
    <location>
        <begin position="106"/>
        <end position="135"/>
    </location>
</feature>
<protein>
    <submittedName>
        <fullName evidence="5">Uncharacterized protein LOC117676649 isoform X1</fullName>
    </submittedName>
</protein>
<feature type="compositionally biased region" description="Basic and acidic residues" evidence="1">
    <location>
        <begin position="269"/>
        <end position="278"/>
    </location>
</feature>
<feature type="chain" id="PRO_5028050031" evidence="3">
    <location>
        <begin position="25"/>
        <end position="278"/>
    </location>
</feature>
<dbReference type="KEGG" id="pgut:117676649"/>
<feature type="compositionally biased region" description="Polar residues" evidence="1">
    <location>
        <begin position="208"/>
        <end position="217"/>
    </location>
</feature>
<dbReference type="GeneID" id="117676649"/>
<dbReference type="Proteomes" id="UP001652622">
    <property type="component" value="Unplaced"/>
</dbReference>
<feature type="signal peptide" evidence="3">
    <location>
        <begin position="1"/>
        <end position="24"/>
    </location>
</feature>
<accession>A0A6P9D8Y2</accession>
<evidence type="ECO:0000256" key="3">
    <source>
        <dbReference type="SAM" id="SignalP"/>
    </source>
</evidence>
<proteinExistence type="predicted"/>
<keyword evidence="2" id="KW-1133">Transmembrane helix</keyword>
<evidence type="ECO:0000256" key="2">
    <source>
        <dbReference type="SAM" id="Phobius"/>
    </source>
</evidence>
<sequence>MQLACLFIISVLSLASLGMSRVEASRDHPAKFHPKHKKKIVASLEDAWKEEVEDKEGGFSERIVRRAVRKYPEDAGDHVEAGHRQISIPMGRAEGSCPEVLAKGTLAVIVAALAFLGFFSTSVLLVVAVCVLRVVHKQRKTGKEGKTNYPSSRRLLPPIPPPRPERTYMSMKPHGSDRLRPATPHTTEDAYLSVNELNPGPRTHQNHHYQSLSASSPPKTPMEREYIIPEKVQPFSSPPSAKKYVNVEESEPTAVTGGSPEIGMTPQGRDNHIYEEVE</sequence>
<feature type="region of interest" description="Disordered" evidence="1">
    <location>
        <begin position="198"/>
        <end position="278"/>
    </location>
</feature>
<name>A0A6P9D8Y2_PANGU</name>
<gene>
    <name evidence="5" type="primary">LOC117676649</name>
</gene>
<evidence type="ECO:0000313" key="4">
    <source>
        <dbReference type="Proteomes" id="UP001652622"/>
    </source>
</evidence>
<keyword evidence="3" id="KW-0732">Signal</keyword>
<keyword evidence="2" id="KW-0472">Membrane</keyword>
<evidence type="ECO:0000256" key="1">
    <source>
        <dbReference type="SAM" id="MobiDB-lite"/>
    </source>
</evidence>
<feature type="region of interest" description="Disordered" evidence="1">
    <location>
        <begin position="140"/>
        <end position="184"/>
    </location>
</feature>